<evidence type="ECO:0000256" key="4">
    <source>
        <dbReference type="ARBA" id="ARBA00022989"/>
    </source>
</evidence>
<accession>A0A2W5MFA1</accession>
<dbReference type="InterPro" id="IPR002994">
    <property type="entry name" value="Surf1/Shy1"/>
</dbReference>
<organism evidence="7 8">
    <name type="scientific">Ancylobacter novellus</name>
    <name type="common">Thiobacillus novellus</name>
    <dbReference type="NCBI Taxonomy" id="921"/>
    <lineage>
        <taxon>Bacteria</taxon>
        <taxon>Pseudomonadati</taxon>
        <taxon>Pseudomonadota</taxon>
        <taxon>Alphaproteobacteria</taxon>
        <taxon>Hyphomicrobiales</taxon>
        <taxon>Xanthobacteraceae</taxon>
        <taxon>Ancylobacter</taxon>
    </lineage>
</organism>
<feature type="transmembrane region" description="Helical" evidence="6">
    <location>
        <begin position="217"/>
        <end position="235"/>
    </location>
</feature>
<dbReference type="Pfam" id="PF02104">
    <property type="entry name" value="SURF1"/>
    <property type="match status" value="1"/>
</dbReference>
<comment type="similarity">
    <text evidence="2 6">Belongs to the SURF1 family.</text>
</comment>
<gene>
    <name evidence="7" type="ORF">DI565_10250</name>
</gene>
<proteinExistence type="inferred from homology"/>
<keyword evidence="3 6" id="KW-0812">Transmembrane</keyword>
<dbReference type="PANTHER" id="PTHR23427:SF2">
    <property type="entry name" value="SURFEIT LOCUS PROTEIN 1"/>
    <property type="match status" value="1"/>
</dbReference>
<comment type="caution">
    <text evidence="7">The sequence shown here is derived from an EMBL/GenBank/DDBJ whole genome shotgun (WGS) entry which is preliminary data.</text>
</comment>
<dbReference type="Proteomes" id="UP000249577">
    <property type="component" value="Unassembled WGS sequence"/>
</dbReference>
<evidence type="ECO:0000256" key="6">
    <source>
        <dbReference type="RuleBase" id="RU363076"/>
    </source>
</evidence>
<reference evidence="7 8" key="1">
    <citation type="submission" date="2017-08" db="EMBL/GenBank/DDBJ databases">
        <title>Infants hospitalized years apart are colonized by the same room-sourced microbial strains.</title>
        <authorList>
            <person name="Brooks B."/>
            <person name="Olm M.R."/>
            <person name="Firek B.A."/>
            <person name="Baker R."/>
            <person name="Thomas B.C."/>
            <person name="Morowitz M.J."/>
            <person name="Banfield J.F."/>
        </authorList>
    </citation>
    <scope>NUCLEOTIDE SEQUENCE [LARGE SCALE GENOMIC DNA]</scope>
    <source>
        <strain evidence="7">S2_005_003_R2_43</strain>
    </source>
</reference>
<dbReference type="PROSITE" id="PS50895">
    <property type="entry name" value="SURF1"/>
    <property type="match status" value="1"/>
</dbReference>
<dbReference type="InterPro" id="IPR045214">
    <property type="entry name" value="Surf1/Surf4"/>
</dbReference>
<sequence length="242" mass="25727">MTAPRAGLVKAGVATAVAIALLVGLGSWQLARLSWKTDLVARVSERMAAPPADLPPQAEWPSLDLDAMSYRRVRASGTFDHAREARVYVNLSEPHGPLKGPGYFLLTPLALKDGGVVIVNRGFAPEGAVDRAARPEGEVTVSGPLRGPEDRNMFTPADDPAKRLFFARDPKAISSGLGIAGAAPFTIDADATPNAGGVPQGGETRVTFPNRHLEYALTWYGLAATLAAVFAAFAWRTARERE</sequence>
<dbReference type="AlphaFoldDB" id="A0A2W5MFA1"/>
<name>A0A2W5MFA1_ANCNO</name>
<evidence type="ECO:0000313" key="8">
    <source>
        <dbReference type="Proteomes" id="UP000249577"/>
    </source>
</evidence>
<dbReference type="CDD" id="cd06662">
    <property type="entry name" value="SURF1"/>
    <property type="match status" value="1"/>
</dbReference>
<evidence type="ECO:0000256" key="3">
    <source>
        <dbReference type="ARBA" id="ARBA00022692"/>
    </source>
</evidence>
<protein>
    <recommendedName>
        <fullName evidence="6">SURF1-like protein</fullName>
    </recommendedName>
</protein>
<evidence type="ECO:0000256" key="2">
    <source>
        <dbReference type="ARBA" id="ARBA00007165"/>
    </source>
</evidence>
<evidence type="ECO:0000313" key="7">
    <source>
        <dbReference type="EMBL" id="PZQ16163.1"/>
    </source>
</evidence>
<evidence type="ECO:0000256" key="5">
    <source>
        <dbReference type="ARBA" id="ARBA00023136"/>
    </source>
</evidence>
<comment type="caution">
    <text evidence="6">Lacks conserved residue(s) required for the propagation of feature annotation.</text>
</comment>
<dbReference type="EMBL" id="QFPN01000004">
    <property type="protein sequence ID" value="PZQ16163.1"/>
    <property type="molecule type" value="Genomic_DNA"/>
</dbReference>
<keyword evidence="5 6" id="KW-0472">Membrane</keyword>
<keyword evidence="6" id="KW-1003">Cell membrane</keyword>
<dbReference type="PANTHER" id="PTHR23427">
    <property type="entry name" value="SURFEIT LOCUS PROTEIN"/>
    <property type="match status" value="1"/>
</dbReference>
<dbReference type="GO" id="GO:0005886">
    <property type="term" value="C:plasma membrane"/>
    <property type="evidence" value="ECO:0007669"/>
    <property type="project" value="UniProtKB-SubCell"/>
</dbReference>
<comment type="subcellular location">
    <subcellularLocation>
        <location evidence="6">Cell membrane</location>
        <topology evidence="6">Multi-pass membrane protein</topology>
    </subcellularLocation>
    <subcellularLocation>
        <location evidence="1">Membrane</location>
    </subcellularLocation>
</comment>
<evidence type="ECO:0000256" key="1">
    <source>
        <dbReference type="ARBA" id="ARBA00004370"/>
    </source>
</evidence>
<keyword evidence="4 6" id="KW-1133">Transmembrane helix</keyword>